<proteinExistence type="predicted"/>
<dbReference type="Gene3D" id="3.40.50.10320">
    <property type="entry name" value="LmbE-like"/>
    <property type="match status" value="1"/>
</dbReference>
<dbReference type="EMBL" id="JACIDO010000010">
    <property type="protein sequence ID" value="MBB3937534.1"/>
    <property type="molecule type" value="Genomic_DNA"/>
</dbReference>
<dbReference type="PANTHER" id="PTHR12993:SF11">
    <property type="entry name" value="N-ACETYLGLUCOSAMINYL-PHOSPHATIDYLINOSITOL DE-N-ACETYLASE"/>
    <property type="match status" value="1"/>
</dbReference>
<evidence type="ECO:0000313" key="2">
    <source>
        <dbReference type="Proteomes" id="UP000531216"/>
    </source>
</evidence>
<keyword evidence="2" id="KW-1185">Reference proteome</keyword>
<accession>A0A7W6BT55</accession>
<evidence type="ECO:0000313" key="1">
    <source>
        <dbReference type="EMBL" id="MBB3937534.1"/>
    </source>
</evidence>
<comment type="caution">
    <text evidence="1">The sequence shown here is derived from an EMBL/GenBank/DDBJ whole genome shotgun (WGS) entry which is preliminary data.</text>
</comment>
<dbReference type="Proteomes" id="UP000531216">
    <property type="component" value="Unassembled WGS sequence"/>
</dbReference>
<dbReference type="GO" id="GO:0016811">
    <property type="term" value="F:hydrolase activity, acting on carbon-nitrogen (but not peptide) bonds, in linear amides"/>
    <property type="evidence" value="ECO:0007669"/>
    <property type="project" value="TreeGrafter"/>
</dbReference>
<dbReference type="AlphaFoldDB" id="A0A7W6BT55"/>
<dbReference type="InterPro" id="IPR024078">
    <property type="entry name" value="LmbE-like_dom_sf"/>
</dbReference>
<dbReference type="InterPro" id="IPR003737">
    <property type="entry name" value="GlcNAc_PI_deacetylase-related"/>
</dbReference>
<sequence length="226" mass="24801">MNERFLGRCLVIAPHPDDEVLGCGGTMARAAAVGCEVHVAVVTRGQAPAFSEDLINTVRAEARAAHAHLGVLETHWLDLPAAQLAETPHARLNAALADLVRKVRPDTLLIPFVGDMHLDHQLIFLSSLVASRPHQAEYPRRILAYETVSETNWNAPYVTAGFVPNVFIGIEETLERKLEAAALFRSQVRPFPHERSLETLRALAVVRGTAMHLAAAEAFVLIRDVM</sequence>
<dbReference type="SUPFAM" id="SSF102588">
    <property type="entry name" value="LmbE-like"/>
    <property type="match status" value="1"/>
</dbReference>
<protein>
    <submittedName>
        <fullName evidence="1">LmbE family N-acetylglucosaminyl deacetylase</fullName>
    </submittedName>
</protein>
<dbReference type="OrthoDB" id="9790023at2"/>
<dbReference type="RefSeq" id="WP_090964837.1">
    <property type="nucleotide sequence ID" value="NZ_FOOA01000015.1"/>
</dbReference>
<dbReference type="PANTHER" id="PTHR12993">
    <property type="entry name" value="N-ACETYLGLUCOSAMINYL-PHOSPHATIDYLINOSITOL DE-N-ACETYLASE-RELATED"/>
    <property type="match status" value="1"/>
</dbReference>
<dbReference type="Pfam" id="PF02585">
    <property type="entry name" value="PIG-L"/>
    <property type="match status" value="1"/>
</dbReference>
<name>A0A7W6BT55_9HYPH</name>
<organism evidence="1 2">
    <name type="scientific">Aureimonas phyllosphaerae</name>
    <dbReference type="NCBI Taxonomy" id="1166078"/>
    <lineage>
        <taxon>Bacteria</taxon>
        <taxon>Pseudomonadati</taxon>
        <taxon>Pseudomonadota</taxon>
        <taxon>Alphaproteobacteria</taxon>
        <taxon>Hyphomicrobiales</taxon>
        <taxon>Aurantimonadaceae</taxon>
        <taxon>Aureimonas</taxon>
    </lineage>
</organism>
<reference evidence="1 2" key="1">
    <citation type="submission" date="2020-08" db="EMBL/GenBank/DDBJ databases">
        <title>Genomic Encyclopedia of Type Strains, Phase IV (KMG-IV): sequencing the most valuable type-strain genomes for metagenomic binning, comparative biology and taxonomic classification.</title>
        <authorList>
            <person name="Goeker M."/>
        </authorList>
    </citation>
    <scope>NUCLEOTIDE SEQUENCE [LARGE SCALE GENOMIC DNA]</scope>
    <source>
        <strain evidence="1 2">DSM 25024</strain>
    </source>
</reference>
<gene>
    <name evidence="1" type="ORF">GGR05_003701</name>
</gene>